<keyword evidence="1" id="KW-1133">Transmembrane helix</keyword>
<name>A0ABQ6JJV3_9ACTN</name>
<protein>
    <recommendedName>
        <fullName evidence="4">Flp family type IVb pilin</fullName>
    </recommendedName>
</protein>
<sequence>MLDNFNPLTPLGFMVMMLRDRTARLRTADDTGASAIEWVLITVIVVGIVAAIGLTIKNKITTKANTLDLTTP</sequence>
<dbReference type="EMBL" id="BSUZ01000001">
    <property type="protein sequence ID" value="GMA88283.1"/>
    <property type="molecule type" value="Genomic_DNA"/>
</dbReference>
<feature type="transmembrane region" description="Helical" evidence="1">
    <location>
        <begin position="35"/>
        <end position="56"/>
    </location>
</feature>
<evidence type="ECO:0008006" key="4">
    <source>
        <dbReference type="Google" id="ProtNLM"/>
    </source>
</evidence>
<comment type="caution">
    <text evidence="2">The sequence shown here is derived from an EMBL/GenBank/DDBJ whole genome shotgun (WGS) entry which is preliminary data.</text>
</comment>
<proteinExistence type="predicted"/>
<accession>A0ABQ6JJV3</accession>
<gene>
    <name evidence="2" type="ORF">GCM10025868_35330</name>
</gene>
<organism evidence="2 3">
    <name type="scientific">Angustibacter aerolatus</name>
    <dbReference type="NCBI Taxonomy" id="1162965"/>
    <lineage>
        <taxon>Bacteria</taxon>
        <taxon>Bacillati</taxon>
        <taxon>Actinomycetota</taxon>
        <taxon>Actinomycetes</taxon>
        <taxon>Kineosporiales</taxon>
        <taxon>Kineosporiaceae</taxon>
    </lineage>
</organism>
<keyword evidence="3" id="KW-1185">Reference proteome</keyword>
<evidence type="ECO:0000313" key="3">
    <source>
        <dbReference type="Proteomes" id="UP001157017"/>
    </source>
</evidence>
<keyword evidence="1" id="KW-0472">Membrane</keyword>
<reference evidence="3" key="1">
    <citation type="journal article" date="2019" name="Int. J. Syst. Evol. Microbiol.">
        <title>The Global Catalogue of Microorganisms (GCM) 10K type strain sequencing project: providing services to taxonomists for standard genome sequencing and annotation.</title>
        <authorList>
            <consortium name="The Broad Institute Genomics Platform"/>
            <consortium name="The Broad Institute Genome Sequencing Center for Infectious Disease"/>
            <person name="Wu L."/>
            <person name="Ma J."/>
        </authorList>
    </citation>
    <scope>NUCLEOTIDE SEQUENCE [LARGE SCALE GENOMIC DNA]</scope>
    <source>
        <strain evidence="3">NBRC 108730</strain>
    </source>
</reference>
<dbReference type="Proteomes" id="UP001157017">
    <property type="component" value="Unassembled WGS sequence"/>
</dbReference>
<evidence type="ECO:0000256" key="1">
    <source>
        <dbReference type="SAM" id="Phobius"/>
    </source>
</evidence>
<keyword evidence="1" id="KW-0812">Transmembrane</keyword>
<evidence type="ECO:0000313" key="2">
    <source>
        <dbReference type="EMBL" id="GMA88283.1"/>
    </source>
</evidence>